<dbReference type="SUPFAM" id="SSF52943">
    <property type="entry name" value="ATP synthase (F1-ATPase), gamma subunit"/>
    <property type="match status" value="1"/>
</dbReference>
<comment type="subcellular location">
    <subcellularLocation>
        <location evidence="2">Membrane</location>
        <topology evidence="2">Peripheral membrane protein</topology>
    </subcellularLocation>
</comment>
<evidence type="ECO:0000313" key="10">
    <source>
        <dbReference type="EMBL" id="PPK66955.1"/>
    </source>
</evidence>
<dbReference type="InterPro" id="IPR035968">
    <property type="entry name" value="ATP_synth_F1_ATPase_gsu"/>
</dbReference>
<dbReference type="Pfam" id="PF00231">
    <property type="entry name" value="ATP-synt"/>
    <property type="match status" value="1"/>
</dbReference>
<protein>
    <submittedName>
        <fullName evidence="10">F-type H+-transporting ATPase subunit gamma</fullName>
    </submittedName>
</protein>
<dbReference type="RefSeq" id="WP_104424933.1">
    <property type="nucleotide sequence ID" value="NZ_PTIY01000015.1"/>
</dbReference>
<keyword evidence="7" id="KW-0472">Membrane</keyword>
<comment type="caution">
    <text evidence="10">The sequence shown here is derived from an EMBL/GenBank/DDBJ whole genome shotgun (WGS) entry which is preliminary data.</text>
</comment>
<evidence type="ECO:0000313" key="11">
    <source>
        <dbReference type="Proteomes" id="UP000238071"/>
    </source>
</evidence>
<evidence type="ECO:0000256" key="3">
    <source>
        <dbReference type="ARBA" id="ARBA00007681"/>
    </source>
</evidence>
<dbReference type="Proteomes" id="UP000238071">
    <property type="component" value="Unassembled WGS sequence"/>
</dbReference>
<dbReference type="Gene3D" id="3.40.1380.10">
    <property type="match status" value="1"/>
</dbReference>
<organism evidence="10 11">
    <name type="scientific">Methylobacter tundripaludum</name>
    <dbReference type="NCBI Taxonomy" id="173365"/>
    <lineage>
        <taxon>Bacteria</taxon>
        <taxon>Pseudomonadati</taxon>
        <taxon>Pseudomonadota</taxon>
        <taxon>Gammaproteobacteria</taxon>
        <taxon>Methylococcales</taxon>
        <taxon>Methylococcaceae</taxon>
        <taxon>Methylobacter</taxon>
    </lineage>
</organism>
<accession>A0A2S6GNY4</accession>
<keyword evidence="4" id="KW-0813">Transport</keyword>
<proteinExistence type="inferred from homology"/>
<gene>
    <name evidence="10" type="ORF">B0F88_11545</name>
</gene>
<comment type="similarity">
    <text evidence="3">Belongs to the ATPase gamma chain family.</text>
</comment>
<dbReference type="EMBL" id="PTIY01000015">
    <property type="protein sequence ID" value="PPK66955.1"/>
    <property type="molecule type" value="Genomic_DNA"/>
</dbReference>
<name>A0A2S6GNY4_9GAMM</name>
<evidence type="ECO:0000256" key="7">
    <source>
        <dbReference type="ARBA" id="ARBA00023136"/>
    </source>
</evidence>
<dbReference type="GO" id="GO:0045259">
    <property type="term" value="C:proton-transporting ATP synthase complex"/>
    <property type="evidence" value="ECO:0007669"/>
    <property type="project" value="UniProtKB-KW"/>
</dbReference>
<keyword evidence="8" id="KW-0139">CF(1)</keyword>
<dbReference type="AlphaFoldDB" id="A0A2S6GNY4"/>
<evidence type="ECO:0000256" key="5">
    <source>
        <dbReference type="ARBA" id="ARBA00022781"/>
    </source>
</evidence>
<dbReference type="InterPro" id="IPR000131">
    <property type="entry name" value="ATP_synth_F1_gsu"/>
</dbReference>
<evidence type="ECO:0000256" key="6">
    <source>
        <dbReference type="ARBA" id="ARBA00023065"/>
    </source>
</evidence>
<dbReference type="Gene3D" id="1.10.287.80">
    <property type="entry name" value="ATP synthase, gamma subunit, helix hairpin domain"/>
    <property type="match status" value="1"/>
</dbReference>
<sequence length="279" mass="30950">MSLSRELQLHITQLTEIRSILNSMKNLAFMEIHKLQRLKTMQGQAVANIERAALDFLDFYPGPAAVDDNAAHVCILLGAERGFCGDFNESLINAIATGAYTGVIAVGSRLCNRQEGIAAEVIATLEGANVAEEIPAVINRLIDAISSLHDGGTATKAVSALQLTVVYHDTAPNQIAQRQALPPFPRQNGQTQHYGNPPILNLEPGEFFADLLHHYLFAVLHEIFYISLMAENHRRLQHLESAVNHLDDETVKLQRKSQIYRQEEITEEIEVILLNAENL</sequence>
<dbReference type="GO" id="GO:0046933">
    <property type="term" value="F:proton-transporting ATP synthase activity, rotational mechanism"/>
    <property type="evidence" value="ECO:0007669"/>
    <property type="project" value="InterPro"/>
</dbReference>
<evidence type="ECO:0000256" key="4">
    <source>
        <dbReference type="ARBA" id="ARBA00022448"/>
    </source>
</evidence>
<keyword evidence="5" id="KW-0375">Hydrogen ion transport</keyword>
<evidence type="ECO:0000256" key="8">
    <source>
        <dbReference type="ARBA" id="ARBA00023196"/>
    </source>
</evidence>
<keyword evidence="11" id="KW-1185">Reference proteome</keyword>
<evidence type="ECO:0000256" key="1">
    <source>
        <dbReference type="ARBA" id="ARBA00003456"/>
    </source>
</evidence>
<comment type="function">
    <text evidence="1">Produces ATP from ADP in the presence of a proton gradient across the membrane. The gamma chain is believed to be important in regulating ATPase activity and the flow of protons through the CF(0) complex.</text>
</comment>
<dbReference type="OrthoDB" id="187217at2"/>
<evidence type="ECO:0000256" key="2">
    <source>
        <dbReference type="ARBA" id="ARBA00004170"/>
    </source>
</evidence>
<reference evidence="10 11" key="1">
    <citation type="submission" date="2018-02" db="EMBL/GenBank/DDBJ databases">
        <title>Subsurface microbial communities from deep shales in Ohio and West Virginia, USA.</title>
        <authorList>
            <person name="Wrighton K."/>
        </authorList>
    </citation>
    <scope>NUCLEOTIDE SEQUENCE [LARGE SCALE GENOMIC DNA]</scope>
    <source>
        <strain evidence="10 11">OWC-G53F</strain>
    </source>
</reference>
<keyword evidence="9" id="KW-0066">ATP synthesis</keyword>
<evidence type="ECO:0000256" key="9">
    <source>
        <dbReference type="ARBA" id="ARBA00023310"/>
    </source>
</evidence>
<keyword evidence="6" id="KW-0406">Ion transport</keyword>